<dbReference type="EMBL" id="UZAE01010060">
    <property type="protein sequence ID" value="VDO02915.1"/>
    <property type="molecule type" value="Genomic_DNA"/>
</dbReference>
<dbReference type="WBParaSite" id="HNAJ_0000705901-mRNA-1">
    <property type="protein sequence ID" value="HNAJ_0000705901-mRNA-1"/>
    <property type="gene ID" value="HNAJ_0000705901"/>
</dbReference>
<evidence type="ECO:0000313" key="3">
    <source>
        <dbReference type="WBParaSite" id="HNAJ_0000705901-mRNA-1"/>
    </source>
</evidence>
<gene>
    <name evidence="1" type="ORF">HNAJ_LOCUS7055</name>
</gene>
<dbReference type="Proteomes" id="UP000278807">
    <property type="component" value="Unassembled WGS sequence"/>
</dbReference>
<protein>
    <submittedName>
        <fullName evidence="3">ANF_receptor domain-containing protein</fullName>
    </submittedName>
</protein>
<organism evidence="3">
    <name type="scientific">Rodentolepis nana</name>
    <name type="common">Dwarf tapeworm</name>
    <name type="synonym">Hymenolepis nana</name>
    <dbReference type="NCBI Taxonomy" id="102285"/>
    <lineage>
        <taxon>Eukaryota</taxon>
        <taxon>Metazoa</taxon>
        <taxon>Spiralia</taxon>
        <taxon>Lophotrochozoa</taxon>
        <taxon>Platyhelminthes</taxon>
        <taxon>Cestoda</taxon>
        <taxon>Eucestoda</taxon>
        <taxon>Cyclophyllidea</taxon>
        <taxon>Hymenolepididae</taxon>
        <taxon>Rodentolepis</taxon>
    </lineage>
</organism>
<proteinExistence type="predicted"/>
<reference evidence="1 2" key="2">
    <citation type="submission" date="2018-11" db="EMBL/GenBank/DDBJ databases">
        <authorList>
            <consortium name="Pathogen Informatics"/>
        </authorList>
    </citation>
    <scope>NUCLEOTIDE SEQUENCE [LARGE SCALE GENOMIC DNA]</scope>
</reference>
<dbReference type="STRING" id="102285.A0A0R3TJ18"/>
<evidence type="ECO:0000313" key="1">
    <source>
        <dbReference type="EMBL" id="VDO02915.1"/>
    </source>
</evidence>
<name>A0A0R3TJ18_RODNA</name>
<keyword evidence="2" id="KW-1185">Reference proteome</keyword>
<sequence length="113" mass="13076">MNLKPRSEIKTIDYHVVRFEHHNFFSSVCEVLKRGAVALISPLDPLIRQSVRMVAKQFHIPLIETHWDTDRSNSRFAINVHPAHDAFGEAVFEYLSSYSKWTHVVLILADYGI</sequence>
<dbReference type="OrthoDB" id="5984008at2759"/>
<dbReference type="InterPro" id="IPR028082">
    <property type="entry name" value="Peripla_BP_I"/>
</dbReference>
<dbReference type="SUPFAM" id="SSF53822">
    <property type="entry name" value="Periplasmic binding protein-like I"/>
    <property type="match status" value="1"/>
</dbReference>
<accession>A0A0R3TJ18</accession>
<evidence type="ECO:0000313" key="2">
    <source>
        <dbReference type="Proteomes" id="UP000278807"/>
    </source>
</evidence>
<reference evidence="3" key="1">
    <citation type="submission" date="2017-02" db="UniProtKB">
        <authorList>
            <consortium name="WormBaseParasite"/>
        </authorList>
    </citation>
    <scope>IDENTIFICATION</scope>
</reference>
<dbReference type="Gene3D" id="3.40.50.2300">
    <property type="match status" value="2"/>
</dbReference>
<dbReference type="AlphaFoldDB" id="A0A0R3TJ18"/>